<comment type="caution">
    <text evidence="7">The sequence shown here is derived from an EMBL/GenBank/DDBJ whole genome shotgun (WGS) entry which is preliminary data.</text>
</comment>
<dbReference type="InterPro" id="IPR036259">
    <property type="entry name" value="MFS_trans_sf"/>
</dbReference>
<protein>
    <recommendedName>
        <fullName evidence="6">Major facilitator superfamily (MFS) profile domain-containing protein</fullName>
    </recommendedName>
</protein>
<dbReference type="PANTHER" id="PTHR23507:SF39">
    <property type="entry name" value="GH23453P-RELATED"/>
    <property type="match status" value="1"/>
</dbReference>
<evidence type="ECO:0000313" key="7">
    <source>
        <dbReference type="EMBL" id="KAJ8955901.1"/>
    </source>
</evidence>
<dbReference type="Proteomes" id="UP001162162">
    <property type="component" value="Unassembled WGS sequence"/>
</dbReference>
<evidence type="ECO:0000259" key="6">
    <source>
        <dbReference type="PROSITE" id="PS50850"/>
    </source>
</evidence>
<dbReference type="InterPro" id="IPR020846">
    <property type="entry name" value="MFS_dom"/>
</dbReference>
<dbReference type="PANTHER" id="PTHR23507">
    <property type="entry name" value="ZGC:174356"/>
    <property type="match status" value="1"/>
</dbReference>
<feature type="transmembrane region" description="Helical" evidence="5">
    <location>
        <begin position="287"/>
        <end position="304"/>
    </location>
</feature>
<organism evidence="7 8">
    <name type="scientific">Aromia moschata</name>
    <dbReference type="NCBI Taxonomy" id="1265417"/>
    <lineage>
        <taxon>Eukaryota</taxon>
        <taxon>Metazoa</taxon>
        <taxon>Ecdysozoa</taxon>
        <taxon>Arthropoda</taxon>
        <taxon>Hexapoda</taxon>
        <taxon>Insecta</taxon>
        <taxon>Pterygota</taxon>
        <taxon>Neoptera</taxon>
        <taxon>Endopterygota</taxon>
        <taxon>Coleoptera</taxon>
        <taxon>Polyphaga</taxon>
        <taxon>Cucujiformia</taxon>
        <taxon>Chrysomeloidea</taxon>
        <taxon>Cerambycidae</taxon>
        <taxon>Cerambycinae</taxon>
        <taxon>Callichromatini</taxon>
        <taxon>Aromia</taxon>
    </lineage>
</organism>
<feature type="transmembrane region" description="Helical" evidence="5">
    <location>
        <begin position="405"/>
        <end position="427"/>
    </location>
</feature>
<feature type="transmembrane region" description="Helical" evidence="5">
    <location>
        <begin position="313"/>
        <end position="332"/>
    </location>
</feature>
<evidence type="ECO:0000256" key="5">
    <source>
        <dbReference type="SAM" id="Phobius"/>
    </source>
</evidence>
<keyword evidence="4 5" id="KW-0472">Membrane</keyword>
<dbReference type="InterPro" id="IPR011701">
    <property type="entry name" value="MFS"/>
</dbReference>
<dbReference type="AlphaFoldDB" id="A0AAV8YWE7"/>
<dbReference type="Pfam" id="PF07690">
    <property type="entry name" value="MFS_1"/>
    <property type="match status" value="1"/>
</dbReference>
<feature type="transmembrane region" description="Helical" evidence="5">
    <location>
        <begin position="255"/>
        <end position="281"/>
    </location>
</feature>
<keyword evidence="3 5" id="KW-1133">Transmembrane helix</keyword>
<keyword evidence="2 5" id="KW-0812">Transmembrane</keyword>
<dbReference type="EMBL" id="JAPWTK010000035">
    <property type="protein sequence ID" value="KAJ8955901.1"/>
    <property type="molecule type" value="Genomic_DNA"/>
</dbReference>
<feature type="transmembrane region" description="Helical" evidence="5">
    <location>
        <begin position="101"/>
        <end position="122"/>
    </location>
</feature>
<dbReference type="GO" id="GO:0016020">
    <property type="term" value="C:membrane"/>
    <property type="evidence" value="ECO:0007669"/>
    <property type="project" value="UniProtKB-SubCell"/>
</dbReference>
<feature type="transmembrane region" description="Helical" evidence="5">
    <location>
        <begin position="128"/>
        <end position="155"/>
    </location>
</feature>
<dbReference type="PROSITE" id="PS50850">
    <property type="entry name" value="MFS"/>
    <property type="match status" value="1"/>
</dbReference>
<feature type="transmembrane region" description="Helical" evidence="5">
    <location>
        <begin position="194"/>
        <end position="214"/>
    </location>
</feature>
<sequence length="454" mass="49809">MALAVTVEVPLLLIFFSFMLTASVYTNLIIYRTCYVTLGYNKSLCALLGNVDTNETEKLEKLVEPEAATISMVGSTIGSVYTVILCLFIGPWSDRFGRKPVLILNLIGATMSHVGIAIFSYFQNISPWYTIVCSLPFMVTGGAASFITVSLAYITDISNEENRGIRMAIFEAVIGCGFLLGTISSSYLYYATNYVCVFIIAAALCALGLVYTLFIPEPLQNRETEGQVKGFFQVSNVVDMVRTTIKKRQNFNRGIILLTITILTLHIFFVMGDGSLFFPLFERKIRSATSVVGIIGTLGGTYLLHQLLHINEAVLLLLGCFTVTAAALLQGLGNKDWYIYTAGSIRGLSGFISPMARSLVSKLVPEDEIGKVFAMIIASENTLSLASSPLYTALYNATINTDPGLFNYVTASGYLFNIILTIIIIVIQKRKTPSYDTLNNEETNEDDDVTQAIN</sequence>
<feature type="transmembrane region" description="Helical" evidence="5">
    <location>
        <begin position="67"/>
        <end position="89"/>
    </location>
</feature>
<dbReference type="SUPFAM" id="SSF103473">
    <property type="entry name" value="MFS general substrate transporter"/>
    <property type="match status" value="1"/>
</dbReference>
<dbReference type="GO" id="GO:0022857">
    <property type="term" value="F:transmembrane transporter activity"/>
    <property type="evidence" value="ECO:0007669"/>
    <property type="project" value="InterPro"/>
</dbReference>
<evidence type="ECO:0000256" key="4">
    <source>
        <dbReference type="ARBA" id="ARBA00023136"/>
    </source>
</evidence>
<dbReference type="Gene3D" id="1.20.1250.20">
    <property type="entry name" value="MFS general substrate transporter like domains"/>
    <property type="match status" value="1"/>
</dbReference>
<feature type="domain" description="Major facilitator superfamily (MFS) profile" evidence="6">
    <location>
        <begin position="12"/>
        <end position="429"/>
    </location>
</feature>
<keyword evidence="8" id="KW-1185">Reference proteome</keyword>
<feature type="transmembrane region" description="Helical" evidence="5">
    <location>
        <begin position="12"/>
        <end position="31"/>
    </location>
</feature>
<evidence type="ECO:0000313" key="8">
    <source>
        <dbReference type="Proteomes" id="UP001162162"/>
    </source>
</evidence>
<feature type="transmembrane region" description="Helical" evidence="5">
    <location>
        <begin position="167"/>
        <end position="188"/>
    </location>
</feature>
<proteinExistence type="predicted"/>
<evidence type="ECO:0000256" key="3">
    <source>
        <dbReference type="ARBA" id="ARBA00022989"/>
    </source>
</evidence>
<gene>
    <name evidence="7" type="ORF">NQ318_005449</name>
</gene>
<accession>A0AAV8YWE7</accession>
<comment type="subcellular location">
    <subcellularLocation>
        <location evidence="1">Membrane</location>
        <topology evidence="1">Multi-pass membrane protein</topology>
    </subcellularLocation>
</comment>
<name>A0AAV8YWE7_9CUCU</name>
<evidence type="ECO:0000256" key="2">
    <source>
        <dbReference type="ARBA" id="ARBA00022692"/>
    </source>
</evidence>
<evidence type="ECO:0000256" key="1">
    <source>
        <dbReference type="ARBA" id="ARBA00004141"/>
    </source>
</evidence>
<reference evidence="7" key="1">
    <citation type="journal article" date="2023" name="Insect Mol. Biol.">
        <title>Genome sequencing provides insights into the evolution of gene families encoding plant cell wall-degrading enzymes in longhorned beetles.</title>
        <authorList>
            <person name="Shin N.R."/>
            <person name="Okamura Y."/>
            <person name="Kirsch R."/>
            <person name="Pauchet Y."/>
        </authorList>
    </citation>
    <scope>NUCLEOTIDE SEQUENCE</scope>
    <source>
        <strain evidence="7">AMC_N1</strain>
    </source>
</reference>